<dbReference type="GO" id="GO:0033617">
    <property type="term" value="P:mitochondrial respiratory chain complex IV assembly"/>
    <property type="evidence" value="ECO:0007669"/>
    <property type="project" value="UniProtKB-UniRule"/>
</dbReference>
<evidence type="ECO:0000256" key="1">
    <source>
        <dbReference type="ARBA" id="ARBA00003064"/>
    </source>
</evidence>
<evidence type="ECO:0000313" key="13">
    <source>
        <dbReference type="Proteomes" id="UP000245946"/>
    </source>
</evidence>
<feature type="region of interest" description="Disordered" evidence="10">
    <location>
        <begin position="1"/>
        <end position="25"/>
    </location>
</feature>
<comment type="subcellular location">
    <subcellularLocation>
        <location evidence="2">Mitochondrion membrane</location>
        <topology evidence="2">Single-pass membrane protein</topology>
    </subcellularLocation>
</comment>
<dbReference type="PANTHER" id="PTHR15642:SF3">
    <property type="entry name" value="CYTOCHROME C OXIDASE ASSEMBLY FACTOR 3 HOMOLOG, MITOCHONDRIAL"/>
    <property type="match status" value="1"/>
</dbReference>
<proteinExistence type="inferred from homology"/>
<evidence type="ECO:0000313" key="12">
    <source>
        <dbReference type="EMBL" id="PWN99903.1"/>
    </source>
</evidence>
<dbReference type="InterPro" id="IPR018628">
    <property type="entry name" value="Coa3_CC"/>
</dbReference>
<comment type="similarity">
    <text evidence="3 9">Belongs to the COA3 family.</text>
</comment>
<keyword evidence="8 9" id="KW-0472">Membrane</keyword>
<dbReference type="Proteomes" id="UP000245946">
    <property type="component" value="Unassembled WGS sequence"/>
</dbReference>
<accession>A0A316ZI05</accession>
<keyword evidence="6 9" id="KW-1133">Transmembrane helix</keyword>
<evidence type="ECO:0000259" key="11">
    <source>
        <dbReference type="Pfam" id="PF09813"/>
    </source>
</evidence>
<dbReference type="STRING" id="58919.A0A316ZI05"/>
<comment type="subunit">
    <text evidence="4 9">Component of 250-400 kDa complexes called cytochrome oxidase assembly intermediates or COA complexes.</text>
</comment>
<dbReference type="Pfam" id="PF09813">
    <property type="entry name" value="Coa3_cc"/>
    <property type="match status" value="1"/>
</dbReference>
<evidence type="ECO:0000256" key="10">
    <source>
        <dbReference type="SAM" id="MobiDB-lite"/>
    </source>
</evidence>
<evidence type="ECO:0000256" key="6">
    <source>
        <dbReference type="ARBA" id="ARBA00022989"/>
    </source>
</evidence>
<dbReference type="OrthoDB" id="10018333at2759"/>
<name>A0A316ZI05_9BASI</name>
<keyword evidence="9" id="KW-0999">Mitochondrion inner membrane</keyword>
<feature type="transmembrane region" description="Helical" evidence="9">
    <location>
        <begin position="36"/>
        <end position="57"/>
    </location>
</feature>
<feature type="region of interest" description="Disordered" evidence="10">
    <location>
        <begin position="68"/>
        <end position="104"/>
    </location>
</feature>
<evidence type="ECO:0000256" key="8">
    <source>
        <dbReference type="ARBA" id="ARBA00023136"/>
    </source>
</evidence>
<evidence type="ECO:0000256" key="5">
    <source>
        <dbReference type="ARBA" id="ARBA00022692"/>
    </source>
</evidence>
<protein>
    <recommendedName>
        <fullName evidence="9">Cytochrome c oxidase assembly factor 3</fullName>
    </recommendedName>
</protein>
<keyword evidence="13" id="KW-1185">Reference proteome</keyword>
<dbReference type="EMBL" id="KZ819286">
    <property type="protein sequence ID" value="PWN99903.1"/>
    <property type="molecule type" value="Genomic_DNA"/>
</dbReference>
<dbReference type="PANTHER" id="PTHR15642">
    <property type="entry name" value="CYTOCHROME C OXIDASE ASSEMBLY FACTOR 3, MITOCHONDRIAL"/>
    <property type="match status" value="1"/>
</dbReference>
<evidence type="ECO:0000256" key="7">
    <source>
        <dbReference type="ARBA" id="ARBA00023128"/>
    </source>
</evidence>
<keyword evidence="5 9" id="KW-0812">Transmembrane</keyword>
<reference evidence="12 13" key="1">
    <citation type="journal article" date="2018" name="Mol. Biol. Evol.">
        <title>Broad Genomic Sampling Reveals a Smut Pathogenic Ancestry of the Fungal Clade Ustilaginomycotina.</title>
        <authorList>
            <person name="Kijpornyongpan T."/>
            <person name="Mondo S.J."/>
            <person name="Barry K."/>
            <person name="Sandor L."/>
            <person name="Lee J."/>
            <person name="Lipzen A."/>
            <person name="Pangilinan J."/>
            <person name="LaButti K."/>
            <person name="Hainaut M."/>
            <person name="Henrissat B."/>
            <person name="Grigoriev I.V."/>
            <person name="Spatafora J.W."/>
            <person name="Aime M.C."/>
        </authorList>
    </citation>
    <scope>NUCLEOTIDE SEQUENCE [LARGE SCALE GENOMIC DNA]</scope>
    <source>
        <strain evidence="12 13">MCA 4186</strain>
    </source>
</reference>
<gene>
    <name evidence="12" type="ORF">FA09DRAFT_336756</name>
</gene>
<evidence type="ECO:0000256" key="2">
    <source>
        <dbReference type="ARBA" id="ARBA00004304"/>
    </source>
</evidence>
<dbReference type="GO" id="GO:0005743">
    <property type="term" value="C:mitochondrial inner membrane"/>
    <property type="evidence" value="ECO:0007669"/>
    <property type="project" value="UniProtKB-UniRule"/>
</dbReference>
<evidence type="ECO:0000256" key="3">
    <source>
        <dbReference type="ARBA" id="ARBA00007035"/>
    </source>
</evidence>
<dbReference type="AlphaFoldDB" id="A0A316ZI05"/>
<sequence length="136" mass="13988">MSGQRPSVGPPRSTHATYHPDGYGVSEGLKRARRPFLLRNAVTGGAILGFVVGVYYYSISKVQQDEFADEAPRASGVGAGGAAGAGGSSVSLRPAPSANTPSPIAAQATHFGKADAPITAEEERRAAILRAQGRLV</sequence>
<evidence type="ECO:0000256" key="9">
    <source>
        <dbReference type="RuleBase" id="RU367056"/>
    </source>
</evidence>
<feature type="domain" description="Cytochrome c oxidase assembly factor 3 mitochondrial coiled-coil" evidence="11">
    <location>
        <begin position="28"/>
        <end position="71"/>
    </location>
</feature>
<feature type="compositionally biased region" description="Gly residues" evidence="10">
    <location>
        <begin position="77"/>
        <end position="87"/>
    </location>
</feature>
<dbReference type="RefSeq" id="XP_025600182.1">
    <property type="nucleotide sequence ID" value="XM_025743919.1"/>
</dbReference>
<dbReference type="InterPro" id="IPR041752">
    <property type="entry name" value="Coa3"/>
</dbReference>
<comment type="function">
    <text evidence="1 9">Required for assembly of cytochrome c oxidase (complex IV).</text>
</comment>
<evidence type="ECO:0000256" key="4">
    <source>
        <dbReference type="ARBA" id="ARBA00011351"/>
    </source>
</evidence>
<keyword evidence="7 9" id="KW-0496">Mitochondrion</keyword>
<dbReference type="GeneID" id="37271463"/>
<organism evidence="12 13">
    <name type="scientific">Tilletiopsis washingtonensis</name>
    <dbReference type="NCBI Taxonomy" id="58919"/>
    <lineage>
        <taxon>Eukaryota</taxon>
        <taxon>Fungi</taxon>
        <taxon>Dikarya</taxon>
        <taxon>Basidiomycota</taxon>
        <taxon>Ustilaginomycotina</taxon>
        <taxon>Exobasidiomycetes</taxon>
        <taxon>Entylomatales</taxon>
        <taxon>Entylomatales incertae sedis</taxon>
        <taxon>Tilletiopsis</taxon>
    </lineage>
</organism>